<comment type="caution">
    <text evidence="1">The sequence shown here is derived from an EMBL/GenBank/DDBJ whole genome shotgun (WGS) entry which is preliminary data.</text>
</comment>
<reference evidence="1" key="1">
    <citation type="journal article" date="2014" name="Int. J. Syst. Evol. Microbiol.">
        <title>Complete genome sequence of Corynebacterium casei LMG S-19264T (=DSM 44701T), isolated from a smear-ripened cheese.</title>
        <authorList>
            <consortium name="US DOE Joint Genome Institute (JGI-PGF)"/>
            <person name="Walter F."/>
            <person name="Albersmeier A."/>
            <person name="Kalinowski J."/>
            <person name="Ruckert C."/>
        </authorList>
    </citation>
    <scope>NUCLEOTIDE SEQUENCE</scope>
    <source>
        <strain evidence="1">CGMCC 1.15330</strain>
    </source>
</reference>
<evidence type="ECO:0008006" key="3">
    <source>
        <dbReference type="Google" id="ProtNLM"/>
    </source>
</evidence>
<dbReference type="EMBL" id="BMIH01000001">
    <property type="protein sequence ID" value="GGB17195.1"/>
    <property type="molecule type" value="Genomic_DNA"/>
</dbReference>
<evidence type="ECO:0000313" key="1">
    <source>
        <dbReference type="EMBL" id="GGB17195.1"/>
    </source>
</evidence>
<proteinExistence type="predicted"/>
<dbReference type="Proteomes" id="UP000623067">
    <property type="component" value="Unassembled WGS sequence"/>
</dbReference>
<evidence type="ECO:0000313" key="2">
    <source>
        <dbReference type="Proteomes" id="UP000623067"/>
    </source>
</evidence>
<reference evidence="1" key="2">
    <citation type="submission" date="2020-09" db="EMBL/GenBank/DDBJ databases">
        <authorList>
            <person name="Sun Q."/>
            <person name="Zhou Y."/>
        </authorList>
    </citation>
    <scope>NUCLEOTIDE SEQUENCE</scope>
    <source>
        <strain evidence="1">CGMCC 1.15330</strain>
    </source>
</reference>
<sequence length="148" mass="15805">MLGLAALLLVQAAPSPPAEALPLARELAEAGTLATLLPMLIGKDLDDLAKERPGFTPEQQRQLRATGEAIAARRRGQVIDALATAYARRLSVADLRTLVAASRTPAARAKRAADVPVTMEAMATLGSIDLKKETAAQFCRDTRLFCDR</sequence>
<gene>
    <name evidence="1" type="ORF">GCM10011380_03380</name>
</gene>
<name>A0A916WPE2_9SPHN</name>
<protein>
    <recommendedName>
        <fullName evidence="3">DUF2059 domain-containing protein</fullName>
    </recommendedName>
</protein>
<organism evidence="1 2">
    <name type="scientific">Sphingomonas metalli</name>
    <dbReference type="NCBI Taxonomy" id="1779358"/>
    <lineage>
        <taxon>Bacteria</taxon>
        <taxon>Pseudomonadati</taxon>
        <taxon>Pseudomonadota</taxon>
        <taxon>Alphaproteobacteria</taxon>
        <taxon>Sphingomonadales</taxon>
        <taxon>Sphingomonadaceae</taxon>
        <taxon>Sphingomonas</taxon>
    </lineage>
</organism>
<keyword evidence="2" id="KW-1185">Reference proteome</keyword>
<dbReference type="AlphaFoldDB" id="A0A916WPE2"/>
<accession>A0A916WPE2</accession>